<keyword evidence="4" id="KW-0547">Nucleotide-binding</keyword>
<evidence type="ECO:0000313" key="8">
    <source>
        <dbReference type="Proteomes" id="UP000654401"/>
    </source>
</evidence>
<dbReference type="InterPro" id="IPR003593">
    <property type="entry name" value="AAA+_ATPase"/>
</dbReference>
<dbReference type="Pfam" id="PF00005">
    <property type="entry name" value="ABC_tran"/>
    <property type="match status" value="1"/>
</dbReference>
<dbReference type="InterPro" id="IPR017871">
    <property type="entry name" value="ABC_transporter-like_CS"/>
</dbReference>
<comment type="similarity">
    <text evidence="1">Belongs to the ABC transporter superfamily.</text>
</comment>
<dbReference type="CDD" id="cd03230">
    <property type="entry name" value="ABC_DR_subfamily_A"/>
    <property type="match status" value="1"/>
</dbReference>
<keyword evidence="2" id="KW-0813">Transport</keyword>
<feature type="domain" description="ABC transporter" evidence="6">
    <location>
        <begin position="2"/>
        <end position="227"/>
    </location>
</feature>
<dbReference type="Proteomes" id="UP000654401">
    <property type="component" value="Unassembled WGS sequence"/>
</dbReference>
<evidence type="ECO:0000256" key="2">
    <source>
        <dbReference type="ARBA" id="ARBA00022448"/>
    </source>
</evidence>
<accession>A0A8J6TVT5</accession>
<name>A0A8J6TVT5_9GAMM</name>
<evidence type="ECO:0000259" key="6">
    <source>
        <dbReference type="PROSITE" id="PS50893"/>
    </source>
</evidence>
<dbReference type="PANTHER" id="PTHR42711">
    <property type="entry name" value="ABC TRANSPORTER ATP-BINDING PROTEIN"/>
    <property type="match status" value="1"/>
</dbReference>
<dbReference type="InterPro" id="IPR050763">
    <property type="entry name" value="ABC_transporter_ATP-binding"/>
</dbReference>
<dbReference type="InterPro" id="IPR027417">
    <property type="entry name" value="P-loop_NTPase"/>
</dbReference>
<dbReference type="EMBL" id="JACNFK010000024">
    <property type="protein sequence ID" value="MBC8519525.1"/>
    <property type="molecule type" value="Genomic_DNA"/>
</dbReference>
<evidence type="ECO:0000256" key="1">
    <source>
        <dbReference type="ARBA" id="ARBA00005417"/>
    </source>
</evidence>
<evidence type="ECO:0000256" key="3">
    <source>
        <dbReference type="ARBA" id="ARBA00022458"/>
    </source>
</evidence>
<reference evidence="7 8" key="1">
    <citation type="submission" date="2020-08" db="EMBL/GenBank/DDBJ databases">
        <title>Bridging the membrane lipid divide: bacteria of the FCB group superphylum have the potential to synthesize archaeal ether lipids.</title>
        <authorList>
            <person name="Villanueva L."/>
            <person name="Von Meijenfeldt F.A.B."/>
            <person name="Westbye A.B."/>
            <person name="Yadav S."/>
            <person name="Hopmans E.C."/>
            <person name="Dutilh B.E."/>
            <person name="Sinninghe Damste J.S."/>
        </authorList>
    </citation>
    <scope>NUCLEOTIDE SEQUENCE [LARGE SCALE GENOMIC DNA]</scope>
    <source>
        <strain evidence="7">NIOZ-UU100</strain>
    </source>
</reference>
<keyword evidence="3" id="KW-0536">Nodulation</keyword>
<dbReference type="AlphaFoldDB" id="A0A8J6TVT5"/>
<proteinExistence type="inferred from homology"/>
<dbReference type="InterPro" id="IPR003439">
    <property type="entry name" value="ABC_transporter-like_ATP-bd"/>
</dbReference>
<dbReference type="PROSITE" id="PS00211">
    <property type="entry name" value="ABC_TRANSPORTER_1"/>
    <property type="match status" value="1"/>
</dbReference>
<evidence type="ECO:0000256" key="4">
    <source>
        <dbReference type="ARBA" id="ARBA00022741"/>
    </source>
</evidence>
<gene>
    <name evidence="7" type="ORF">H8D24_03840</name>
</gene>
<protein>
    <submittedName>
        <fullName evidence="7">ABC transporter ATP-binding protein</fullName>
    </submittedName>
</protein>
<sequence>MIILQGVSKSFRRTTVLQELDLEIKTGDRVALIGSNGAGKTTLIRCLLGEYSCDGEITLDGKSPRKERKEVLSRIGFVPQLPPPLKMPVQQLLDFSASVCGCSTEEMASVAEQLGLGLDTIKKRPFVKLSGGQKQKLLIAIALGRPTNLLIMDEPAANLDPEARHILFSMLEKKRKETAMLISSHRLDEVASLVNRVIELDRGKVILDDRVDDSVELSSLLNCTIKTTRIEPAFSAAISSWGFSNQDSETEWTGTIPGPDRLRFLGVLSRYAALLATVNIEESRQ</sequence>
<organism evidence="7 8">
    <name type="scientific">Candidatus Thiopontia autotrophica</name>
    <dbReference type="NCBI Taxonomy" id="2841688"/>
    <lineage>
        <taxon>Bacteria</taxon>
        <taxon>Pseudomonadati</taxon>
        <taxon>Pseudomonadota</taxon>
        <taxon>Gammaproteobacteria</taxon>
        <taxon>Candidatus Thiopontia</taxon>
    </lineage>
</organism>
<dbReference type="SUPFAM" id="SSF52540">
    <property type="entry name" value="P-loop containing nucleoside triphosphate hydrolases"/>
    <property type="match status" value="1"/>
</dbReference>
<dbReference type="GO" id="GO:0005524">
    <property type="term" value="F:ATP binding"/>
    <property type="evidence" value="ECO:0007669"/>
    <property type="project" value="UniProtKB-KW"/>
</dbReference>
<comment type="caution">
    <text evidence="7">The sequence shown here is derived from an EMBL/GenBank/DDBJ whole genome shotgun (WGS) entry which is preliminary data.</text>
</comment>
<evidence type="ECO:0000256" key="5">
    <source>
        <dbReference type="ARBA" id="ARBA00022840"/>
    </source>
</evidence>
<keyword evidence="5 7" id="KW-0067">ATP-binding</keyword>
<dbReference type="SMART" id="SM00382">
    <property type="entry name" value="AAA"/>
    <property type="match status" value="1"/>
</dbReference>
<evidence type="ECO:0000313" key="7">
    <source>
        <dbReference type="EMBL" id="MBC8519525.1"/>
    </source>
</evidence>
<dbReference type="GO" id="GO:0016887">
    <property type="term" value="F:ATP hydrolysis activity"/>
    <property type="evidence" value="ECO:0007669"/>
    <property type="project" value="InterPro"/>
</dbReference>
<dbReference type="PANTHER" id="PTHR42711:SF5">
    <property type="entry name" value="ABC TRANSPORTER ATP-BINDING PROTEIN NATA"/>
    <property type="match status" value="1"/>
</dbReference>
<dbReference type="PROSITE" id="PS50893">
    <property type="entry name" value="ABC_TRANSPORTER_2"/>
    <property type="match status" value="1"/>
</dbReference>
<dbReference type="Gene3D" id="3.40.50.300">
    <property type="entry name" value="P-loop containing nucleotide triphosphate hydrolases"/>
    <property type="match status" value="1"/>
</dbReference>